<evidence type="ECO:0000313" key="1">
    <source>
        <dbReference type="EMBL" id="QJX00522.1"/>
    </source>
</evidence>
<reference evidence="2" key="1">
    <citation type="submission" date="2020-05" db="EMBL/GenBank/DDBJ databases">
        <title>Frigoriglobus tundricola gen. nov., sp. nov., a psychrotolerant cellulolytic planctomycete of the family Gemmataceae with two divergent copies of 16S rRNA gene.</title>
        <authorList>
            <person name="Kulichevskaya I.S."/>
            <person name="Ivanova A.A."/>
            <person name="Naumoff D.G."/>
            <person name="Beletsky A.V."/>
            <person name="Rijpstra W.I.C."/>
            <person name="Sinninghe Damste J.S."/>
            <person name="Mardanov A.V."/>
            <person name="Ravin N.V."/>
            <person name="Dedysh S.N."/>
        </authorList>
    </citation>
    <scope>NUCLEOTIDE SEQUENCE [LARGE SCALE GENOMIC DNA]</scope>
    <source>
        <strain evidence="2">PL17</strain>
    </source>
</reference>
<gene>
    <name evidence="1" type="ORF">FTUN_8152</name>
</gene>
<protein>
    <submittedName>
        <fullName evidence="1">Uncharacterized protein</fullName>
    </submittedName>
</protein>
<dbReference type="EMBL" id="CP053452">
    <property type="protein sequence ID" value="QJX00522.1"/>
    <property type="molecule type" value="Genomic_DNA"/>
</dbReference>
<dbReference type="Proteomes" id="UP000503447">
    <property type="component" value="Chromosome"/>
</dbReference>
<proteinExistence type="predicted"/>
<organism evidence="1 2">
    <name type="scientific">Frigoriglobus tundricola</name>
    <dbReference type="NCBI Taxonomy" id="2774151"/>
    <lineage>
        <taxon>Bacteria</taxon>
        <taxon>Pseudomonadati</taxon>
        <taxon>Planctomycetota</taxon>
        <taxon>Planctomycetia</taxon>
        <taxon>Gemmatales</taxon>
        <taxon>Gemmataceae</taxon>
        <taxon>Frigoriglobus</taxon>
    </lineage>
</organism>
<dbReference type="AlphaFoldDB" id="A0A6M5Z4U0"/>
<evidence type="ECO:0000313" key="2">
    <source>
        <dbReference type="Proteomes" id="UP000503447"/>
    </source>
</evidence>
<sequence>MADIIPTSELRLSVGEAALTRSDEETLVVDDRGALTPSQMVEQKLIGRLRTSPLMISQVQRRLRPGPR</sequence>
<keyword evidence="2" id="KW-1185">Reference proteome</keyword>
<name>A0A6M5Z4U0_9BACT</name>
<dbReference type="KEGG" id="ftj:FTUN_8152"/>
<dbReference type="RefSeq" id="WP_171475252.1">
    <property type="nucleotide sequence ID" value="NZ_CP053452.2"/>
</dbReference>
<accession>A0A6M5Z4U0</accession>